<evidence type="ECO:0000313" key="3">
    <source>
        <dbReference type="Proteomes" id="UP000748531"/>
    </source>
</evidence>
<name>A0A8J4WI28_9TREM</name>
<dbReference type="Proteomes" id="UP000748531">
    <property type="component" value="Unassembled WGS sequence"/>
</dbReference>
<proteinExistence type="predicted"/>
<dbReference type="EMBL" id="LUCH01001371">
    <property type="protein sequence ID" value="KAF5403193.1"/>
    <property type="molecule type" value="Genomic_DNA"/>
</dbReference>
<comment type="caution">
    <text evidence="2">The sequence shown here is derived from an EMBL/GenBank/DDBJ whole genome shotgun (WGS) entry which is preliminary data.</text>
</comment>
<feature type="region of interest" description="Disordered" evidence="1">
    <location>
        <begin position="68"/>
        <end position="104"/>
    </location>
</feature>
<sequence length="104" mass="11241">MEVDPTTPIKNEQKPGTLASAVATVLDPSHEEVTGSDLDVIYDANFLQSVLKNLTGVDTKNEEVRKAISDLSKPSSKPKSENDDPKQEDKKKDASGSKPDDTKS</sequence>
<protein>
    <submittedName>
        <fullName evidence="2">Uncharacterized protein</fullName>
    </submittedName>
</protein>
<dbReference type="OrthoDB" id="1731724at2759"/>
<accession>A0A8J4WI28</accession>
<dbReference type="AlphaFoldDB" id="A0A8J4WI28"/>
<evidence type="ECO:0000256" key="1">
    <source>
        <dbReference type="SAM" id="MobiDB-lite"/>
    </source>
</evidence>
<gene>
    <name evidence="2" type="ORF">PHET_03620</name>
</gene>
<organism evidence="2 3">
    <name type="scientific">Paragonimus heterotremus</name>
    <dbReference type="NCBI Taxonomy" id="100268"/>
    <lineage>
        <taxon>Eukaryota</taxon>
        <taxon>Metazoa</taxon>
        <taxon>Spiralia</taxon>
        <taxon>Lophotrochozoa</taxon>
        <taxon>Platyhelminthes</taxon>
        <taxon>Trematoda</taxon>
        <taxon>Digenea</taxon>
        <taxon>Plagiorchiida</taxon>
        <taxon>Troglotremata</taxon>
        <taxon>Troglotrematidae</taxon>
        <taxon>Paragonimus</taxon>
    </lineage>
</organism>
<feature type="compositionally biased region" description="Basic and acidic residues" evidence="1">
    <location>
        <begin position="78"/>
        <end position="104"/>
    </location>
</feature>
<evidence type="ECO:0000313" key="2">
    <source>
        <dbReference type="EMBL" id="KAF5403193.1"/>
    </source>
</evidence>
<reference evidence="2" key="1">
    <citation type="submission" date="2019-05" db="EMBL/GenBank/DDBJ databases">
        <title>Annotation for the trematode Paragonimus heterotremus.</title>
        <authorList>
            <person name="Choi Y.-J."/>
        </authorList>
    </citation>
    <scope>NUCLEOTIDE SEQUENCE</scope>
    <source>
        <strain evidence="2">LC</strain>
    </source>
</reference>
<keyword evidence="3" id="KW-1185">Reference proteome</keyword>